<evidence type="ECO:0000259" key="4">
    <source>
        <dbReference type="PROSITE" id="PS50240"/>
    </source>
</evidence>
<evidence type="ECO:0000256" key="1">
    <source>
        <dbReference type="ARBA" id="ARBA00023157"/>
    </source>
</evidence>
<dbReference type="InterPro" id="IPR018114">
    <property type="entry name" value="TRYPSIN_HIS"/>
</dbReference>
<sequence>MKKKSRSSIRALLTWKRAAKDIPEDRAHFCGGSIIGKRWIVTAAHCITDTSLFNFNFQKFRNNKAAYLRNYVEKIFVRVGTHLGYGQQNPYSSVFDGTKNVNISDVVVKAEFCGWKSSGNIKRCMERSRADDIAPGLGDLCWTEKGMVCAGMGAQDTCSGDSGGPLSCSAFISENSTTRTWFLRGVTSFGDAHCGSGNPVKLPMLMLTSTPNGLPSRFTEWKMKKWNQIRITEESFYVL</sequence>
<dbReference type="InterPro" id="IPR033116">
    <property type="entry name" value="TRYPSIN_SER"/>
</dbReference>
<name>A0ABN7SPF9_OIKDI</name>
<evidence type="ECO:0000256" key="3">
    <source>
        <dbReference type="RuleBase" id="RU363034"/>
    </source>
</evidence>
<dbReference type="InterPro" id="IPR009003">
    <property type="entry name" value="Peptidase_S1_PA"/>
</dbReference>
<gene>
    <name evidence="5" type="ORF">OKIOD_LOCUS8324</name>
</gene>
<dbReference type="Pfam" id="PF00089">
    <property type="entry name" value="Trypsin"/>
    <property type="match status" value="2"/>
</dbReference>
<proteinExistence type="inferred from homology"/>
<reference evidence="5 6" key="1">
    <citation type="submission" date="2021-04" db="EMBL/GenBank/DDBJ databases">
        <authorList>
            <person name="Bliznina A."/>
        </authorList>
    </citation>
    <scope>NUCLEOTIDE SEQUENCE [LARGE SCALE GENOMIC DNA]</scope>
</reference>
<dbReference type="EMBL" id="OU015569">
    <property type="protein sequence ID" value="CAG5099954.1"/>
    <property type="molecule type" value="Genomic_DNA"/>
</dbReference>
<accession>A0ABN7SPF9</accession>
<dbReference type="PRINTS" id="PR00722">
    <property type="entry name" value="CHYMOTRYPSIN"/>
</dbReference>
<dbReference type="Gene3D" id="2.40.10.10">
    <property type="entry name" value="Trypsin-like serine proteases"/>
    <property type="match status" value="2"/>
</dbReference>
<evidence type="ECO:0000313" key="6">
    <source>
        <dbReference type="Proteomes" id="UP001158576"/>
    </source>
</evidence>
<dbReference type="SUPFAM" id="SSF50494">
    <property type="entry name" value="Trypsin-like serine proteases"/>
    <property type="match status" value="1"/>
</dbReference>
<keyword evidence="3" id="KW-0378">Hydrolase</keyword>
<organism evidence="5 6">
    <name type="scientific">Oikopleura dioica</name>
    <name type="common">Tunicate</name>
    <dbReference type="NCBI Taxonomy" id="34765"/>
    <lineage>
        <taxon>Eukaryota</taxon>
        <taxon>Metazoa</taxon>
        <taxon>Chordata</taxon>
        <taxon>Tunicata</taxon>
        <taxon>Appendicularia</taxon>
        <taxon>Copelata</taxon>
        <taxon>Oikopleuridae</taxon>
        <taxon>Oikopleura</taxon>
    </lineage>
</organism>
<keyword evidence="1" id="KW-1015">Disulfide bond</keyword>
<dbReference type="InterPro" id="IPR051487">
    <property type="entry name" value="Ser/Thr_Proteases_Immune/Dev"/>
</dbReference>
<evidence type="ECO:0000256" key="2">
    <source>
        <dbReference type="ARBA" id="ARBA00024195"/>
    </source>
</evidence>
<dbReference type="PROSITE" id="PS00134">
    <property type="entry name" value="TRYPSIN_HIS"/>
    <property type="match status" value="1"/>
</dbReference>
<keyword evidence="6" id="KW-1185">Reference proteome</keyword>
<dbReference type="InterPro" id="IPR043504">
    <property type="entry name" value="Peptidase_S1_PA_chymotrypsin"/>
</dbReference>
<protein>
    <submittedName>
        <fullName evidence="5">Oidioi.mRNA.OKI2018_I69.XSR.g16766.t1.cds</fullName>
    </submittedName>
</protein>
<dbReference type="PROSITE" id="PS50240">
    <property type="entry name" value="TRYPSIN_DOM"/>
    <property type="match status" value="1"/>
</dbReference>
<dbReference type="Proteomes" id="UP001158576">
    <property type="component" value="Chromosome XSR"/>
</dbReference>
<evidence type="ECO:0000313" key="5">
    <source>
        <dbReference type="EMBL" id="CAG5099954.1"/>
    </source>
</evidence>
<keyword evidence="3" id="KW-0720">Serine protease</keyword>
<dbReference type="PROSITE" id="PS00135">
    <property type="entry name" value="TRYPSIN_SER"/>
    <property type="match status" value="1"/>
</dbReference>
<dbReference type="SMART" id="SM00020">
    <property type="entry name" value="Tryp_SPc"/>
    <property type="match status" value="1"/>
</dbReference>
<dbReference type="InterPro" id="IPR001314">
    <property type="entry name" value="Peptidase_S1A"/>
</dbReference>
<keyword evidence="3" id="KW-0645">Protease</keyword>
<dbReference type="PANTHER" id="PTHR24256">
    <property type="entry name" value="TRYPTASE-RELATED"/>
    <property type="match status" value="1"/>
</dbReference>
<feature type="domain" description="Peptidase S1" evidence="4">
    <location>
        <begin position="1"/>
        <end position="227"/>
    </location>
</feature>
<comment type="similarity">
    <text evidence="2">Belongs to the peptidase S1 family. CLIP subfamily.</text>
</comment>
<dbReference type="InterPro" id="IPR001254">
    <property type="entry name" value="Trypsin_dom"/>
</dbReference>